<dbReference type="OrthoDB" id="6129702at2759"/>
<name>A0A2G9UUK0_TELCI</name>
<evidence type="ECO:0000256" key="3">
    <source>
        <dbReference type="ARBA" id="ARBA00023038"/>
    </source>
</evidence>
<keyword evidence="6" id="KW-1185">Reference proteome</keyword>
<keyword evidence="3" id="KW-0440">LIM domain</keyword>
<evidence type="ECO:0000313" key="6">
    <source>
        <dbReference type="Proteomes" id="UP000230423"/>
    </source>
</evidence>
<dbReference type="PANTHER" id="PTHR24206">
    <property type="entry name" value="OS06G0237300 PROTEIN"/>
    <property type="match status" value="1"/>
</dbReference>
<organism evidence="5 6">
    <name type="scientific">Teladorsagia circumcincta</name>
    <name type="common">Brown stomach worm</name>
    <name type="synonym">Ostertagia circumcincta</name>
    <dbReference type="NCBI Taxonomy" id="45464"/>
    <lineage>
        <taxon>Eukaryota</taxon>
        <taxon>Metazoa</taxon>
        <taxon>Ecdysozoa</taxon>
        <taxon>Nematoda</taxon>
        <taxon>Chromadorea</taxon>
        <taxon>Rhabditida</taxon>
        <taxon>Rhabditina</taxon>
        <taxon>Rhabditomorpha</taxon>
        <taxon>Strongyloidea</taxon>
        <taxon>Trichostrongylidae</taxon>
        <taxon>Teladorsagia</taxon>
    </lineage>
</organism>
<dbReference type="EMBL" id="KZ345365">
    <property type="protein sequence ID" value="PIO73907.1"/>
    <property type="molecule type" value="Genomic_DNA"/>
</dbReference>
<dbReference type="AlphaFoldDB" id="A0A2G9UUK0"/>
<proteinExistence type="predicted"/>
<dbReference type="InterPro" id="IPR001781">
    <property type="entry name" value="Znf_LIM"/>
</dbReference>
<feature type="domain" description="LIM zinc-binding" evidence="4">
    <location>
        <begin position="21"/>
        <end position="57"/>
    </location>
</feature>
<reference evidence="5 6" key="1">
    <citation type="submission" date="2015-09" db="EMBL/GenBank/DDBJ databases">
        <title>Draft genome of the parasitic nematode Teladorsagia circumcincta isolate WARC Sus (inbred).</title>
        <authorList>
            <person name="Mitreva M."/>
        </authorList>
    </citation>
    <scope>NUCLEOTIDE SEQUENCE [LARGE SCALE GENOMIC DNA]</scope>
    <source>
        <strain evidence="5 6">S</strain>
    </source>
</reference>
<dbReference type="PROSITE" id="PS00478">
    <property type="entry name" value="LIM_DOMAIN_1"/>
    <property type="match status" value="1"/>
</dbReference>
<evidence type="ECO:0000256" key="2">
    <source>
        <dbReference type="ARBA" id="ARBA00022833"/>
    </source>
</evidence>
<evidence type="ECO:0000313" key="5">
    <source>
        <dbReference type="EMBL" id="PIO73907.1"/>
    </source>
</evidence>
<dbReference type="Proteomes" id="UP000230423">
    <property type="component" value="Unassembled WGS sequence"/>
</dbReference>
<dbReference type="Gene3D" id="2.10.110.10">
    <property type="entry name" value="Cysteine Rich Protein"/>
    <property type="match status" value="2"/>
</dbReference>
<dbReference type="GO" id="GO:0046872">
    <property type="term" value="F:metal ion binding"/>
    <property type="evidence" value="ECO:0007669"/>
    <property type="project" value="UniProtKB-KW"/>
</dbReference>
<keyword evidence="2" id="KW-0862">Zinc</keyword>
<evidence type="ECO:0000256" key="1">
    <source>
        <dbReference type="ARBA" id="ARBA00022723"/>
    </source>
</evidence>
<gene>
    <name evidence="5" type="ORF">TELCIR_04100</name>
</gene>
<dbReference type="SMART" id="SM00132">
    <property type="entry name" value="LIM"/>
    <property type="match status" value="2"/>
</dbReference>
<protein>
    <submittedName>
        <fullName evidence="5">LIM domain protein</fullName>
    </submittedName>
</protein>
<accession>A0A2G9UUK0</accession>
<evidence type="ECO:0000259" key="4">
    <source>
        <dbReference type="PROSITE" id="PS00478"/>
    </source>
</evidence>
<keyword evidence="1" id="KW-0479">Metal-binding</keyword>
<sequence length="156" mass="17932">MLYNTAIIDLWRNRPSMKEPCFRCKRPTYFNDKIGPLKDGALFHKGCFKCWICGTRLSLKTYHNNRNDTQDLEIGPLKDGALFHKGCFKCWICGTRLSLKTYHNNRNDTQDLEVYCAGHVPTPGPHDPIPHRSNLLFSPKTKGEYPHNLMRPAGPT</sequence>